<evidence type="ECO:0000256" key="1">
    <source>
        <dbReference type="ARBA" id="ARBA00022596"/>
    </source>
</evidence>
<proteinExistence type="predicted"/>
<feature type="region of interest" description="Disordered" evidence="2">
    <location>
        <begin position="71"/>
        <end position="158"/>
    </location>
</feature>
<evidence type="ECO:0000313" key="3">
    <source>
        <dbReference type="EMBL" id="RHW30238.1"/>
    </source>
</evidence>
<evidence type="ECO:0000313" key="4">
    <source>
        <dbReference type="Proteomes" id="UP000285456"/>
    </source>
</evidence>
<sequence>MKILYFDCFSGISGDMTISSLVDAGGDPIHLESELKKLGMEDEYQLKWNKVVKNGITSTKFDVVLLNEEGHHHHHDHGHNEEGHHHHHGHGHNEEGHHHHHSHGHNEEGHHHHHDHGHNEEGHHHHHDHGHNEEEHHHHADDHGHHHSHEHHHAHDHRSYKDIVNLIKGAEFSEPVEETALKIFRKIGEAEGRIHGMPLEDVHFHEVGAVDSIIDIVGTAILLHQMEIDLVISAPVPVGSGKIRIDHGIYPVPAPATLEILRGVPIAASELRAELTTPTGAAIIAVLAEEFGNMPTLKVDAIGYGAGTKTFPEHPNVLRTIVGERY</sequence>
<organism evidence="3 4">
    <name type="scientific">Oceanobacillus profundus</name>
    <dbReference type="NCBI Taxonomy" id="372463"/>
    <lineage>
        <taxon>Bacteria</taxon>
        <taxon>Bacillati</taxon>
        <taxon>Bacillota</taxon>
        <taxon>Bacilli</taxon>
        <taxon>Bacillales</taxon>
        <taxon>Bacillaceae</taxon>
        <taxon>Oceanobacillus</taxon>
    </lineage>
</organism>
<dbReference type="PANTHER" id="PTHR36566">
    <property type="entry name" value="NICKEL INSERTION PROTEIN-RELATED"/>
    <property type="match status" value="1"/>
</dbReference>
<dbReference type="RefSeq" id="WP_118890059.1">
    <property type="nucleotide sequence ID" value="NZ_JBHTNL010000045.1"/>
</dbReference>
<reference evidence="3 4" key="1">
    <citation type="journal article" date="2007" name="Int. J. Syst. Evol. Microbiol.">
        <title>Oceanobacillus profundus sp. nov., isolated from a deep-sea sediment core.</title>
        <authorList>
            <person name="Kim Y.G."/>
            <person name="Choi D.H."/>
            <person name="Hyun S."/>
            <person name="Cho B.C."/>
        </authorList>
    </citation>
    <scope>NUCLEOTIDE SEQUENCE [LARGE SCALE GENOMIC DNA]</scope>
    <source>
        <strain evidence="3 4">DSM 18246</strain>
    </source>
</reference>
<evidence type="ECO:0000256" key="2">
    <source>
        <dbReference type="SAM" id="MobiDB-lite"/>
    </source>
</evidence>
<keyword evidence="4" id="KW-1185">Reference proteome</keyword>
<gene>
    <name evidence="3" type="ORF">D1B32_18160</name>
</gene>
<dbReference type="Proteomes" id="UP000285456">
    <property type="component" value="Unassembled WGS sequence"/>
</dbReference>
<protein>
    <submittedName>
        <fullName evidence="3">DUF111 family protein</fullName>
    </submittedName>
</protein>
<dbReference type="PANTHER" id="PTHR36566:SF1">
    <property type="entry name" value="PYRIDINIUM-3,5-BISTHIOCARBOXYLIC ACID MONONUCLEOTIDE NICKEL INSERTION PROTEIN"/>
    <property type="match status" value="1"/>
</dbReference>
<feature type="compositionally biased region" description="Basic residues" evidence="2">
    <location>
        <begin position="145"/>
        <end position="158"/>
    </location>
</feature>
<comment type="caution">
    <text evidence="3">The sequence shown here is derived from an EMBL/GenBank/DDBJ whole genome shotgun (WGS) entry which is preliminary data.</text>
</comment>
<dbReference type="AlphaFoldDB" id="A0A417YC30"/>
<accession>A0A417YC30</accession>
<dbReference type="InterPro" id="IPR002822">
    <property type="entry name" value="Ni_insertion"/>
</dbReference>
<dbReference type="EMBL" id="QWEH01000015">
    <property type="protein sequence ID" value="RHW30238.1"/>
    <property type="molecule type" value="Genomic_DNA"/>
</dbReference>
<keyword evidence="1" id="KW-0533">Nickel</keyword>
<dbReference type="Pfam" id="PF01969">
    <property type="entry name" value="Ni_insertion"/>
    <property type="match status" value="1"/>
</dbReference>
<dbReference type="OrthoDB" id="9765625at2"/>
<name>A0A417YC30_9BACI</name>
<feature type="compositionally biased region" description="Basic and acidic residues" evidence="2">
    <location>
        <begin position="130"/>
        <end position="144"/>
    </location>
</feature>